<proteinExistence type="predicted"/>
<gene>
    <name evidence="1" type="ORF">TRFO_11761</name>
</gene>
<dbReference type="RefSeq" id="XP_068346680.1">
    <property type="nucleotide sequence ID" value="XM_068496223.1"/>
</dbReference>
<dbReference type="SUPFAM" id="SSF109993">
    <property type="entry name" value="VPS9 domain"/>
    <property type="match status" value="1"/>
</dbReference>
<accession>A0A1J4J5W7</accession>
<organism evidence="1 2">
    <name type="scientific">Tritrichomonas foetus</name>
    <dbReference type="NCBI Taxonomy" id="1144522"/>
    <lineage>
        <taxon>Eukaryota</taxon>
        <taxon>Metamonada</taxon>
        <taxon>Parabasalia</taxon>
        <taxon>Tritrichomonadida</taxon>
        <taxon>Tritrichomonadidae</taxon>
        <taxon>Tritrichomonas</taxon>
    </lineage>
</organism>
<protein>
    <recommendedName>
        <fullName evidence="3">VPS9 domain-containing protein</fullName>
    </recommendedName>
</protein>
<name>A0A1J4J5W7_9EUKA</name>
<sequence length="448" mass="51628">MDLNEWLVSHPDIIQFILMVPRTSDPTYQSDPNIQKLMNAHYIEELTKKMQDLSIRQLPVLMKEQPKPLYLGGRAALAYHQKLFIKNLLQKRNQAMFDKFTQHAADLITLLSGGASIPEHILLKVDVGKLEKEDFKKDHTYKRLNAKFHDLENFIDLENAIVETIDAQKKLFDDNMKTATEQFDADSSFLKQVETQDNLELLFEYTQFALNQKFKNVVAGFGNYSDIENKHKNSQKFVRELIKLVYETLGYFNYDGENGDNALILVLFRYAFDKLYSFKLSPLNRCEFDQTRLTTVDPLSKYLSNCTFRQLSPIAEYCPPHTPDMKVSEVFRKDEDYFPAILALEGISFYTNPIDALKSVRDCLLCIEVAADRKHHSEDTLLPFEVTFGLFLCVAAASHIPEMQNFSDFIDECVPESGLNPVFDFAHTKLTAATSHLRKIVNMEQAQK</sequence>
<dbReference type="AlphaFoldDB" id="A0A1J4J5W7"/>
<dbReference type="GeneID" id="94830927"/>
<reference evidence="1" key="1">
    <citation type="submission" date="2016-10" db="EMBL/GenBank/DDBJ databases">
        <authorList>
            <person name="Benchimol M."/>
            <person name="Almeida L.G."/>
            <person name="Vasconcelos A.T."/>
            <person name="Perreira-Neves A."/>
            <person name="Rosa I.A."/>
            <person name="Tasca T."/>
            <person name="Bogo M.R."/>
            <person name="de Souza W."/>
        </authorList>
    </citation>
    <scope>NUCLEOTIDE SEQUENCE [LARGE SCALE GENOMIC DNA]</scope>
    <source>
        <strain evidence="1">K</strain>
    </source>
</reference>
<dbReference type="OrthoDB" id="10487636at2759"/>
<evidence type="ECO:0008006" key="3">
    <source>
        <dbReference type="Google" id="ProtNLM"/>
    </source>
</evidence>
<keyword evidence="2" id="KW-1185">Reference proteome</keyword>
<dbReference type="InterPro" id="IPR037191">
    <property type="entry name" value="VPS9_dom_sf"/>
</dbReference>
<evidence type="ECO:0000313" key="2">
    <source>
        <dbReference type="Proteomes" id="UP000179807"/>
    </source>
</evidence>
<dbReference type="EMBL" id="MLAK01001393">
    <property type="protein sequence ID" value="OHS93543.1"/>
    <property type="molecule type" value="Genomic_DNA"/>
</dbReference>
<dbReference type="VEuPathDB" id="TrichDB:TRFO_11761"/>
<dbReference type="Proteomes" id="UP000179807">
    <property type="component" value="Unassembled WGS sequence"/>
</dbReference>
<evidence type="ECO:0000313" key="1">
    <source>
        <dbReference type="EMBL" id="OHS93543.1"/>
    </source>
</evidence>
<comment type="caution">
    <text evidence="1">The sequence shown here is derived from an EMBL/GenBank/DDBJ whole genome shotgun (WGS) entry which is preliminary data.</text>
</comment>